<dbReference type="InterPro" id="IPR001683">
    <property type="entry name" value="PX_dom"/>
</dbReference>
<dbReference type="PANTHER" id="PTHR28678:SF1">
    <property type="entry name" value="CODANIN-1"/>
    <property type="match status" value="1"/>
</dbReference>
<dbReference type="InterPro" id="IPR040031">
    <property type="entry name" value="Codanin-1"/>
</dbReference>
<keyword evidence="1" id="KW-1133">Transmembrane helix</keyword>
<feature type="domain" description="PX" evidence="2">
    <location>
        <begin position="271"/>
        <end position="426"/>
    </location>
</feature>
<dbReference type="PANTHER" id="PTHR28678">
    <property type="entry name" value="CODANIN-1"/>
    <property type="match status" value="1"/>
</dbReference>
<dbReference type="SMART" id="SM00312">
    <property type="entry name" value="PX"/>
    <property type="match status" value="1"/>
</dbReference>
<feature type="transmembrane region" description="Helical" evidence="1">
    <location>
        <begin position="168"/>
        <end position="186"/>
    </location>
</feature>
<gene>
    <name evidence="3" type="ORF">RDWZM_001933</name>
</gene>
<accession>A0A9Q0RPF4</accession>
<evidence type="ECO:0000313" key="4">
    <source>
        <dbReference type="Proteomes" id="UP001142055"/>
    </source>
</evidence>
<reference evidence="3" key="1">
    <citation type="submission" date="2022-12" db="EMBL/GenBank/DDBJ databases">
        <title>Genome assemblies of Blomia tropicalis.</title>
        <authorList>
            <person name="Cui Y."/>
        </authorList>
    </citation>
    <scope>NUCLEOTIDE SEQUENCE</scope>
    <source>
        <tissue evidence="3">Adult mites</tissue>
    </source>
</reference>
<organism evidence="3 4">
    <name type="scientific">Blomia tropicalis</name>
    <name type="common">Mite</name>
    <dbReference type="NCBI Taxonomy" id="40697"/>
    <lineage>
        <taxon>Eukaryota</taxon>
        <taxon>Metazoa</taxon>
        <taxon>Ecdysozoa</taxon>
        <taxon>Arthropoda</taxon>
        <taxon>Chelicerata</taxon>
        <taxon>Arachnida</taxon>
        <taxon>Acari</taxon>
        <taxon>Acariformes</taxon>
        <taxon>Sarcoptiformes</taxon>
        <taxon>Astigmata</taxon>
        <taxon>Glycyphagoidea</taxon>
        <taxon>Echimyopodidae</taxon>
        <taxon>Blomia</taxon>
    </lineage>
</organism>
<keyword evidence="1" id="KW-0812">Transmembrane</keyword>
<evidence type="ECO:0000259" key="2">
    <source>
        <dbReference type="PROSITE" id="PS50195"/>
    </source>
</evidence>
<dbReference type="InterPro" id="IPR036871">
    <property type="entry name" value="PX_dom_sf"/>
</dbReference>
<evidence type="ECO:0000313" key="3">
    <source>
        <dbReference type="EMBL" id="KAJ6223388.1"/>
    </source>
</evidence>
<proteinExistence type="predicted"/>
<keyword evidence="4" id="KW-1185">Reference proteome</keyword>
<dbReference type="SUPFAM" id="SSF64268">
    <property type="entry name" value="PX domain"/>
    <property type="match status" value="1"/>
</dbReference>
<comment type="caution">
    <text evidence="3">The sequence shown here is derived from an EMBL/GenBank/DDBJ whole genome shotgun (WGS) entry which is preliminary data.</text>
</comment>
<dbReference type="Proteomes" id="UP001142055">
    <property type="component" value="Chromosome 1"/>
</dbReference>
<dbReference type="Gene3D" id="3.30.1520.10">
    <property type="entry name" value="Phox-like domain"/>
    <property type="match status" value="1"/>
</dbReference>
<dbReference type="Pfam" id="PF00787">
    <property type="entry name" value="PX"/>
    <property type="match status" value="1"/>
</dbReference>
<dbReference type="Pfam" id="PF15296">
    <property type="entry name" value="Codanin-1_C"/>
    <property type="match status" value="1"/>
</dbReference>
<sequence length="1790" mass="211354">MTDLISDIDRSLNNIRLCLDETCSSNNRLATDEITELTNTFYEIYIEFWHQHIRLDTNFDQNETFQYYFRSIIEKSLTNFNELLLKKLNNSKTATECLNVIEEHLIQQDMQSNKCRLRSKDEIRLLINLIDDIFRLILPSDVNSLLTDCNCCSNGTKKSNCLQESSNVIRVFIYNIIVYTLLLPLIDRLTNPFFFLYNFICIGSSLGGISMDDFISQYEDKNEEDFYDQQSESQLLTLPNEFEEIDKSRINRNSLLYEAIEESKKELYIFSRMRISNANMSKHVKTTTPFIDYNIIFNVLEYDNDLDKQRILKKESCNKEIKQTIIKRTYQVKRRFREFLSLQQKLEKNHEHRQYLAKITNKPSNIQFHRGFIIDYLRPSKINENSTLVKFRKDCLEGFLQHISENKSINESKELCEFLGYKYKKLIEVKKLLNSSEQKLNEKTIKDKGNSKNFDFNLKNFKDIFKIILPSQTKYGQLSTKIDDVLVNDHVADKYSIMKIVTSNEDSHMVLDQKLEKWTNAIILDDDHNTQQTSLDLQMKLKLDSKHSTQLSKKMLSCLFVLLFRRHVIFHNYFVDRCSILFKNVFNKIWQTFSVSSILKYYLHYLHIKLSTIDAESINSYERFQILLKDKEPIELFSKYVQLNLNICGNDSQCMGDNHVSSALSKCTTNLFAEQFIETLHSTFEWLTKQSTNVTLSRSKHIQTSVKNENSVNINYHDCFPTLDEALDKCQIQDNRTLKKRINPTLVSQKRLPLNENNSFRNIKNCVRNKSTKSSDYFKEEREMLKCFKMNIVNSSASEHLSQNKLVDIKKYTVIEPKYDYTSHRDEIIKLKTLYVQLLLDNQTLSLFEEIRFVLDVLNKRTTVESSPKHDNHTILEKIFSTYHNCFYMMYLVFEDIFVHNQLINFIDYKAYNQIFENYSLYNFKTDLESLNLKEIIEQAYLGRLECRTSKNISAMENDFVFFKPETDSKFNFPNDFSFSSFRKQRDEFYRLLKNYHENNWSSSIGSDRKLQNIFVSSIRYMLNMSKDVGNYYHLARLFVSQMIKSSQNEVEDNNKKVSTTKCDSNSASKIMSEQDKFKKLQDRFVKKPHNIDMHLTSNILDDSFNQKERFFRDFIYYLDSHSFNEQLKLILKNEIIKLTTTDVYCFGDSSLEDECDNNSFLHYLSHLNQLAKFLGFVCFYPMDTSINMERLNKNEKNDFFLKQTTLRSTSNNHLPILDIETYLLNSMENHILIIAVPWVVEFLMFIDQITLSMTYYENVIALLCLIYRYYLPNLSRLINQDNSQISYVRIFIQLYLEKLFQIKKFNVATHLHLLSEKMMNHSEVSNQMFHKITNSTTIDLKNNDFIYLDLHSEIFDMELIAEFFPHFSKMIIDQFRQFTNEIRKITPTSVSNKQGTLIRNEKFSTISIHPSSVIRSQVEESFLNIHSNSLKKCVHFLNDRISATCIKRIKCEIYPLVKNKHFELFLKSNPEFNRDETTELKKNIDLIVKLANTIRTECQEFVPNYSKEKIETIFPLIIVDDLDESVINFAIKMCLQHIKQRCLNWIDLNITNETIYSDIINFRRSQIITTTNDSSPSNDFQSFQLVSSVFQQYEEFVCQLRETLCDLNNLENVGNVECSKLISLMSNLKSIRNVSFLPSSNIKIIDMTTLDLAISVIAYKPMMLNDELLECFIQSWSEQSITFQRVICAKNLYMMSKSTSRISSWLKFESFLTKMLKSRLISFADIEEETFIILKQDWPTNVLNSFANLLNSLVDYAKRYDLITFDENGHSSNEILEWLSWFCTENNIH</sequence>
<dbReference type="PROSITE" id="PS50195">
    <property type="entry name" value="PX"/>
    <property type="match status" value="1"/>
</dbReference>
<dbReference type="GO" id="GO:0005634">
    <property type="term" value="C:nucleus"/>
    <property type="evidence" value="ECO:0007669"/>
    <property type="project" value="TreeGrafter"/>
</dbReference>
<dbReference type="GO" id="GO:0035091">
    <property type="term" value="F:phosphatidylinositol binding"/>
    <property type="evidence" value="ECO:0007669"/>
    <property type="project" value="InterPro"/>
</dbReference>
<evidence type="ECO:0000256" key="1">
    <source>
        <dbReference type="SAM" id="Phobius"/>
    </source>
</evidence>
<protein>
    <recommendedName>
        <fullName evidence="2">PX domain-containing protein</fullName>
    </recommendedName>
</protein>
<name>A0A9Q0RPF4_BLOTA</name>
<dbReference type="InterPro" id="IPR028171">
    <property type="entry name" value="Codanin-1_C"/>
</dbReference>
<dbReference type="GO" id="GO:0006325">
    <property type="term" value="P:chromatin organization"/>
    <property type="evidence" value="ECO:0007669"/>
    <property type="project" value="TreeGrafter"/>
</dbReference>
<dbReference type="EMBL" id="JAPWDV010000001">
    <property type="protein sequence ID" value="KAJ6223388.1"/>
    <property type="molecule type" value="Genomic_DNA"/>
</dbReference>
<keyword evidence="1" id="KW-0472">Membrane</keyword>